<evidence type="ECO:0000313" key="2">
    <source>
        <dbReference type="Proteomes" id="UP000238191"/>
    </source>
</evidence>
<evidence type="ECO:0000313" key="1">
    <source>
        <dbReference type="EMBL" id="PPU66181.1"/>
    </source>
</evidence>
<gene>
    <name evidence="1" type="ORF">XpiCFBP4643_19410</name>
</gene>
<comment type="caution">
    <text evidence="1">The sequence shown here is derived from an EMBL/GenBank/DDBJ whole genome shotgun (WGS) entry which is preliminary data.</text>
</comment>
<name>A0A2S7CXA3_9XANT</name>
<proteinExistence type="predicted"/>
<accession>A0A2S7CXA3</accession>
<dbReference type="EMBL" id="MDEI01000022">
    <property type="protein sequence ID" value="PPU66181.1"/>
    <property type="molecule type" value="Genomic_DNA"/>
</dbReference>
<reference evidence="2" key="1">
    <citation type="submission" date="2016-08" db="EMBL/GenBank/DDBJ databases">
        <authorList>
            <person name="Merda D."/>
            <person name="Briand M."/>
            <person name="Taghouti G."/>
            <person name="Carrere S."/>
            <person name="Gouzy J."/>
            <person name="Portier P."/>
            <person name="Jacques M.-A."/>
            <person name="Fischer-Le Saux M."/>
        </authorList>
    </citation>
    <scope>NUCLEOTIDE SEQUENCE [LARGE SCALE GENOMIC DNA]</scope>
    <source>
        <strain evidence="2">CFBP4643</strain>
    </source>
</reference>
<organism evidence="1 2">
    <name type="scientific">Xanthomonas pisi</name>
    <dbReference type="NCBI Taxonomy" id="56457"/>
    <lineage>
        <taxon>Bacteria</taxon>
        <taxon>Pseudomonadati</taxon>
        <taxon>Pseudomonadota</taxon>
        <taxon>Gammaproteobacteria</taxon>
        <taxon>Lysobacterales</taxon>
        <taxon>Lysobacteraceae</taxon>
        <taxon>Xanthomonas</taxon>
    </lineage>
</organism>
<protein>
    <submittedName>
        <fullName evidence="1">Uncharacterized protein</fullName>
    </submittedName>
</protein>
<keyword evidence="2" id="KW-1185">Reference proteome</keyword>
<sequence length="93" mass="10435">MSWTGTYGRVPEVWRYVSGIECVLAALLEMAAMAPMHPNATTRAAERRPTTKRERAGYMGRLLAVGDGMWELAGVAGPMRQAQYKRTRAMTWM</sequence>
<dbReference type="Proteomes" id="UP000238191">
    <property type="component" value="Unassembled WGS sequence"/>
</dbReference>
<dbReference type="AlphaFoldDB" id="A0A2S7CXA3"/>